<dbReference type="Gene3D" id="3.20.20.80">
    <property type="entry name" value="Glycosidases"/>
    <property type="match status" value="1"/>
</dbReference>
<keyword evidence="5" id="KW-0732">Signal</keyword>
<protein>
    <recommendedName>
        <fullName evidence="6">Beta-glucuronidase C-terminal domain-containing protein</fullName>
    </recommendedName>
</protein>
<proteinExistence type="inferred from homology"/>
<dbReference type="GO" id="GO:0005975">
    <property type="term" value="P:carbohydrate metabolic process"/>
    <property type="evidence" value="ECO:0007669"/>
    <property type="project" value="InterPro"/>
</dbReference>
<evidence type="ECO:0000256" key="1">
    <source>
        <dbReference type="ARBA" id="ARBA00005641"/>
    </source>
</evidence>
<dbReference type="GO" id="GO:0004553">
    <property type="term" value="F:hydrolase activity, hydrolyzing O-glycosyl compounds"/>
    <property type="evidence" value="ECO:0007669"/>
    <property type="project" value="InterPro"/>
</dbReference>
<accession>A0A139I8T0</accession>
<keyword evidence="2" id="KW-0378">Hydrolase</keyword>
<dbReference type="InterPro" id="IPR052974">
    <property type="entry name" value="GH79_Enzymes"/>
</dbReference>
<evidence type="ECO:0000313" key="7">
    <source>
        <dbReference type="EMBL" id="KXT11147.1"/>
    </source>
</evidence>
<keyword evidence="4" id="KW-0175">Coiled coil</keyword>
<evidence type="ECO:0000259" key="6">
    <source>
        <dbReference type="Pfam" id="PF16862"/>
    </source>
</evidence>
<dbReference type="AlphaFoldDB" id="A0A139I8T0"/>
<name>A0A139I8T0_9PEZI</name>
<dbReference type="InterPro" id="IPR018087">
    <property type="entry name" value="Glyco_hydro_5_CS"/>
</dbReference>
<comment type="similarity">
    <text evidence="1">Belongs to the glycosyl hydrolase 5 (cellulase A) family.</text>
</comment>
<keyword evidence="8" id="KW-1185">Reference proteome</keyword>
<organism evidence="7 8">
    <name type="scientific">Pseudocercospora musae</name>
    <dbReference type="NCBI Taxonomy" id="113226"/>
    <lineage>
        <taxon>Eukaryota</taxon>
        <taxon>Fungi</taxon>
        <taxon>Dikarya</taxon>
        <taxon>Ascomycota</taxon>
        <taxon>Pezizomycotina</taxon>
        <taxon>Dothideomycetes</taxon>
        <taxon>Dothideomycetidae</taxon>
        <taxon>Mycosphaerellales</taxon>
        <taxon>Mycosphaerellaceae</taxon>
        <taxon>Pseudocercospora</taxon>
    </lineage>
</organism>
<dbReference type="Proteomes" id="UP000073492">
    <property type="component" value="Unassembled WGS sequence"/>
</dbReference>
<evidence type="ECO:0000256" key="4">
    <source>
        <dbReference type="SAM" id="Coils"/>
    </source>
</evidence>
<dbReference type="Pfam" id="PF16862">
    <property type="entry name" value="Glyco_hydro_79C"/>
    <property type="match status" value="1"/>
</dbReference>
<feature type="chain" id="PRO_5007297247" description="Beta-glucuronidase C-terminal domain-containing protein" evidence="5">
    <location>
        <begin position="19"/>
        <end position="489"/>
    </location>
</feature>
<feature type="domain" description="Beta-glucuronidase C-terminal" evidence="6">
    <location>
        <begin position="374"/>
        <end position="486"/>
    </location>
</feature>
<evidence type="ECO:0000256" key="3">
    <source>
        <dbReference type="ARBA" id="ARBA00023295"/>
    </source>
</evidence>
<gene>
    <name evidence="7" type="ORF">AC579_4943</name>
</gene>
<dbReference type="SUPFAM" id="SSF51445">
    <property type="entry name" value="(Trans)glycosidases"/>
    <property type="match status" value="1"/>
</dbReference>
<dbReference type="InterPro" id="IPR031728">
    <property type="entry name" value="GlcAase_C"/>
</dbReference>
<dbReference type="InterPro" id="IPR017853">
    <property type="entry name" value="GH"/>
</dbReference>
<dbReference type="PROSITE" id="PS00659">
    <property type="entry name" value="GLYCOSYL_HYDROL_F5"/>
    <property type="match status" value="1"/>
</dbReference>
<dbReference type="PANTHER" id="PTHR36183">
    <property type="entry name" value="BETA-GLUCURONIDASE"/>
    <property type="match status" value="1"/>
</dbReference>
<reference evidence="7 8" key="1">
    <citation type="submission" date="2015-07" db="EMBL/GenBank/DDBJ databases">
        <title>Comparative genomics of the Sigatoka disease complex on banana suggests a link between parallel evolutionary changes in Pseudocercospora fijiensis and Pseudocercospora eumusae and increased virulence on the banana host.</title>
        <authorList>
            <person name="Chang T.-C."/>
            <person name="Salvucci A."/>
            <person name="Crous P.W."/>
            <person name="Stergiopoulos I."/>
        </authorList>
    </citation>
    <scope>NUCLEOTIDE SEQUENCE [LARGE SCALE GENOMIC DNA]</scope>
    <source>
        <strain evidence="7 8">CBS 116634</strain>
    </source>
</reference>
<sequence>MPSHTALLLGLAIGYAQAVSHTVPSSLPSNASPKLIQAPIGVSIEFFTFPGYMDVPSTAQCLKNFRDLTGTWPPMRIGGTTQDRALYNASLPQEVDYYVADPKDAPVSVTYGPSFITLADKYNGSVILGLNRRLNQLNNTISAAENAVANISNLIGIELANEPNFFNSTDPINTNGGQWTASDDMASQTSWQASIGTALNKSSIFSAGVYFSSQDFSIVNLSKAESSSGSIKYVSDFCSHNYPQSQRTANLPKLMDHSAIHRQISPYAQEIAASHAVGKAHVMGETNSATQGGGGISPMFGSALWVMDYSLQLLYMGSERIYFHQGTIGNCPYCWWNGTNNIGSPYYGAYFASMALAKATYVAPLDDFGSVFGAWAVYGEDERVEKVLLYNSEIWNGSAQEGSRPQEVFELGGLDGRASANKNLKAVRLTAPSALSRQDLGENPSVGGQMFANSTCEMLGEQRMESAVVGDDGKVNFSVAASEALLVYV</sequence>
<dbReference type="PANTHER" id="PTHR36183:SF2">
    <property type="entry name" value="BETA-GLUCURONIDASE C-TERMINAL DOMAIN-CONTAINING PROTEIN"/>
    <property type="match status" value="1"/>
</dbReference>
<dbReference type="OrthoDB" id="2831684at2759"/>
<comment type="caution">
    <text evidence="7">The sequence shown here is derived from an EMBL/GenBank/DDBJ whole genome shotgun (WGS) entry which is preliminary data.</text>
</comment>
<feature type="coiled-coil region" evidence="4">
    <location>
        <begin position="127"/>
        <end position="154"/>
    </location>
</feature>
<keyword evidence="3" id="KW-0326">Glycosidase</keyword>
<dbReference type="EMBL" id="LFZO01000219">
    <property type="protein sequence ID" value="KXT11147.1"/>
    <property type="molecule type" value="Genomic_DNA"/>
</dbReference>
<evidence type="ECO:0000256" key="2">
    <source>
        <dbReference type="ARBA" id="ARBA00022801"/>
    </source>
</evidence>
<evidence type="ECO:0000313" key="8">
    <source>
        <dbReference type="Proteomes" id="UP000073492"/>
    </source>
</evidence>
<evidence type="ECO:0000256" key="5">
    <source>
        <dbReference type="SAM" id="SignalP"/>
    </source>
</evidence>
<feature type="signal peptide" evidence="5">
    <location>
        <begin position="1"/>
        <end position="18"/>
    </location>
</feature>